<reference evidence="1" key="1">
    <citation type="submission" date="2020-03" db="EMBL/GenBank/DDBJ databases">
        <authorList>
            <person name="He L."/>
        </authorList>
    </citation>
    <scope>NUCLEOTIDE SEQUENCE</scope>
    <source>
        <strain evidence="1">CkLH20</strain>
    </source>
</reference>
<dbReference type="EMBL" id="JAATWM020000028">
    <property type="protein sequence ID" value="KAF9874002.1"/>
    <property type="molecule type" value="Genomic_DNA"/>
</dbReference>
<accession>A0A9P6HZ46</accession>
<proteinExistence type="predicted"/>
<dbReference type="Proteomes" id="UP000781932">
    <property type="component" value="Unassembled WGS sequence"/>
</dbReference>
<comment type="caution">
    <text evidence="1">The sequence shown here is derived from an EMBL/GenBank/DDBJ whole genome shotgun (WGS) entry which is preliminary data.</text>
</comment>
<organism evidence="1 2">
    <name type="scientific">Colletotrichum karsti</name>
    <dbReference type="NCBI Taxonomy" id="1095194"/>
    <lineage>
        <taxon>Eukaryota</taxon>
        <taxon>Fungi</taxon>
        <taxon>Dikarya</taxon>
        <taxon>Ascomycota</taxon>
        <taxon>Pezizomycotina</taxon>
        <taxon>Sordariomycetes</taxon>
        <taxon>Hypocreomycetidae</taxon>
        <taxon>Glomerellales</taxon>
        <taxon>Glomerellaceae</taxon>
        <taxon>Colletotrichum</taxon>
        <taxon>Colletotrichum boninense species complex</taxon>
    </lineage>
</organism>
<protein>
    <submittedName>
        <fullName evidence="1">Uncharacterized protein</fullName>
    </submittedName>
</protein>
<dbReference type="GeneID" id="62164163"/>
<dbReference type="OrthoDB" id="4835336at2759"/>
<keyword evidence="2" id="KW-1185">Reference proteome</keyword>
<evidence type="ECO:0000313" key="2">
    <source>
        <dbReference type="Proteomes" id="UP000781932"/>
    </source>
</evidence>
<dbReference type="RefSeq" id="XP_038743463.1">
    <property type="nucleotide sequence ID" value="XM_038891089.1"/>
</dbReference>
<evidence type="ECO:0000313" key="1">
    <source>
        <dbReference type="EMBL" id="KAF9874002.1"/>
    </source>
</evidence>
<gene>
    <name evidence="1" type="ORF">CkaCkLH20_08374</name>
</gene>
<reference evidence="1" key="2">
    <citation type="submission" date="2020-11" db="EMBL/GenBank/DDBJ databases">
        <title>Whole genome sequencing of Colletotrichum sp.</title>
        <authorList>
            <person name="Li H."/>
        </authorList>
    </citation>
    <scope>NUCLEOTIDE SEQUENCE</scope>
    <source>
        <strain evidence="1">CkLH20</strain>
    </source>
</reference>
<name>A0A9P6HZ46_9PEZI</name>
<dbReference type="AlphaFoldDB" id="A0A9P6HZ46"/>
<sequence>MPLRKQTPPGVPSALLTISTSCPYCTAGRAARDRSSPLNRLRRLFKRRRSRSIASPSSVCHACGLSGFLNVSFQEVKYDVERGVVVDSEDQQLVGPANETLGEALDDDAASDFTVRLHGLEVTASRRPTGSDPGFVEDWVSGQRSDVVKRRRWERWQRWSRQKLVRAKPSRRRPKQRRAGLLVPRQLETIPEDEEPIFMPRPRLIIE</sequence>
<dbReference type="PROSITE" id="PS51257">
    <property type="entry name" value="PROKAR_LIPOPROTEIN"/>
    <property type="match status" value="1"/>
</dbReference>